<gene>
    <name evidence="2" type="ORF">KIP89_16550</name>
</gene>
<evidence type="ECO:0000313" key="2">
    <source>
        <dbReference type="EMBL" id="MBS9478721.1"/>
    </source>
</evidence>
<keyword evidence="1" id="KW-1133">Transmembrane helix</keyword>
<keyword evidence="3" id="KW-1185">Reference proteome</keyword>
<comment type="caution">
    <text evidence="2">The sequence shown here is derived from an EMBL/GenBank/DDBJ whole genome shotgun (WGS) entry which is preliminary data.</text>
</comment>
<keyword evidence="1" id="KW-0472">Membrane</keyword>
<organism evidence="2 3">
    <name type="scientific">Ancylobacter radicis</name>
    <dbReference type="NCBI Taxonomy" id="2836179"/>
    <lineage>
        <taxon>Bacteria</taxon>
        <taxon>Pseudomonadati</taxon>
        <taxon>Pseudomonadota</taxon>
        <taxon>Alphaproteobacteria</taxon>
        <taxon>Hyphomicrobiales</taxon>
        <taxon>Xanthobacteraceae</taxon>
        <taxon>Ancylobacter</taxon>
    </lineage>
</organism>
<evidence type="ECO:0000313" key="3">
    <source>
        <dbReference type="Proteomes" id="UP001166585"/>
    </source>
</evidence>
<feature type="transmembrane region" description="Helical" evidence="1">
    <location>
        <begin position="102"/>
        <end position="121"/>
    </location>
</feature>
<protein>
    <submittedName>
        <fullName evidence="2">Uncharacterized protein</fullName>
    </submittedName>
</protein>
<dbReference type="RefSeq" id="WP_213756699.1">
    <property type="nucleotide sequence ID" value="NZ_JAHCQH010000021.1"/>
</dbReference>
<dbReference type="Proteomes" id="UP001166585">
    <property type="component" value="Unassembled WGS sequence"/>
</dbReference>
<accession>A0ABS5RAM0</accession>
<dbReference type="EMBL" id="JAHCQH010000021">
    <property type="protein sequence ID" value="MBS9478721.1"/>
    <property type="molecule type" value="Genomic_DNA"/>
</dbReference>
<proteinExistence type="predicted"/>
<reference evidence="2" key="1">
    <citation type="submission" date="2021-05" db="EMBL/GenBank/DDBJ databases">
        <authorList>
            <person name="Sun Q."/>
            <person name="Inoue M."/>
        </authorList>
    </citation>
    <scope>NUCLEOTIDE SEQUENCE</scope>
    <source>
        <strain evidence="2">VKM B-3255</strain>
    </source>
</reference>
<keyword evidence="1" id="KW-0812">Transmembrane</keyword>
<feature type="transmembrane region" description="Helical" evidence="1">
    <location>
        <begin position="127"/>
        <end position="145"/>
    </location>
</feature>
<evidence type="ECO:0000256" key="1">
    <source>
        <dbReference type="SAM" id="Phobius"/>
    </source>
</evidence>
<name>A0ABS5RAM0_9HYPH</name>
<sequence>MVVYVEGRIDLHVTDVLQLFDMMDPYPFRERDIAGEVDEHIYDEAVDMPSTAPIAIFIHMPAAAADTEAARGLSVAFASFFAAQAERGSRELSQLLRLGRQALGVGLVVLALCVVIGQVLYNLLSGTTHIASFILEGFMILGWVANWRPMEIFLYDWWPIVQKRSLYRRLAAAPVTVVPYQVAPQA</sequence>